<keyword evidence="3" id="KW-1185">Reference proteome</keyword>
<dbReference type="EMBL" id="JARGEQ010000126">
    <property type="protein sequence ID" value="MDF1587106.1"/>
    <property type="molecule type" value="Genomic_DNA"/>
</dbReference>
<protein>
    <submittedName>
        <fullName evidence="2">Cupin domain-containing protein</fullName>
    </submittedName>
</protein>
<reference evidence="2 3" key="1">
    <citation type="submission" date="2023-03" db="EMBL/GenBank/DDBJ databases">
        <title>YIM 152171 draft genome.</title>
        <authorList>
            <person name="Yang Z."/>
        </authorList>
    </citation>
    <scope>NUCLEOTIDE SEQUENCE [LARGE SCALE GENOMIC DNA]</scope>
    <source>
        <strain evidence="2 3">YIM 152171</strain>
    </source>
</reference>
<dbReference type="InterPro" id="IPR011051">
    <property type="entry name" value="RmlC_Cupin_sf"/>
</dbReference>
<proteinExistence type="predicted"/>
<dbReference type="InterPro" id="IPR013096">
    <property type="entry name" value="Cupin_2"/>
</dbReference>
<evidence type="ECO:0000313" key="2">
    <source>
        <dbReference type="EMBL" id="MDF1587106.1"/>
    </source>
</evidence>
<comment type="caution">
    <text evidence="2">The sequence shown here is derived from an EMBL/GenBank/DDBJ whole genome shotgun (WGS) entry which is preliminary data.</text>
</comment>
<dbReference type="InterPro" id="IPR053146">
    <property type="entry name" value="QDO-like"/>
</dbReference>
<dbReference type="InterPro" id="IPR014710">
    <property type="entry name" value="RmlC-like_jellyroll"/>
</dbReference>
<dbReference type="PANTHER" id="PTHR36440">
    <property type="entry name" value="PUTATIVE (AFU_ORTHOLOGUE AFUA_8G07350)-RELATED"/>
    <property type="match status" value="1"/>
</dbReference>
<dbReference type="Proteomes" id="UP001301140">
    <property type="component" value="Unassembled WGS sequence"/>
</dbReference>
<dbReference type="SUPFAM" id="SSF51182">
    <property type="entry name" value="RmlC-like cupins"/>
    <property type="match status" value="1"/>
</dbReference>
<dbReference type="Pfam" id="PF07883">
    <property type="entry name" value="Cupin_2"/>
    <property type="match status" value="1"/>
</dbReference>
<dbReference type="Gene3D" id="2.60.120.10">
    <property type="entry name" value="Jelly Rolls"/>
    <property type="match status" value="1"/>
</dbReference>
<sequence>MASMSGGVTASGDAYEGVSWDILGQRYTLKQASEHSMAWECLLPPEAFVPPHLHRDQDEFFWILEGELEVELDGATQTAAPGDLVRLPMKVPHAFLNRSGAPVRMLAWVAPAGRTRAFFEKASGVSEPDQVVRLAAEHGIEFVPHPKA</sequence>
<evidence type="ECO:0000259" key="1">
    <source>
        <dbReference type="Pfam" id="PF07883"/>
    </source>
</evidence>
<feature type="domain" description="Cupin type-2" evidence="1">
    <location>
        <begin position="41"/>
        <end position="108"/>
    </location>
</feature>
<evidence type="ECO:0000313" key="3">
    <source>
        <dbReference type="Proteomes" id="UP001301140"/>
    </source>
</evidence>
<organism evidence="2 3">
    <name type="scientific">Marinimicrococcus flavescens</name>
    <dbReference type="NCBI Taxonomy" id="3031815"/>
    <lineage>
        <taxon>Bacteria</taxon>
        <taxon>Pseudomonadati</taxon>
        <taxon>Pseudomonadota</taxon>
        <taxon>Alphaproteobacteria</taxon>
        <taxon>Geminicoccales</taxon>
        <taxon>Geminicoccaceae</taxon>
        <taxon>Marinimicrococcus</taxon>
    </lineage>
</organism>
<dbReference type="RefSeq" id="WP_327789528.1">
    <property type="nucleotide sequence ID" value="NZ_JARGEQ010000126.1"/>
</dbReference>
<gene>
    <name evidence="2" type="ORF">PZ740_12035</name>
</gene>
<name>A0AAP3XSC2_9PROT</name>
<accession>A0AAP3XSC2</accession>
<dbReference type="AlphaFoldDB" id="A0AAP3XSC2"/>
<dbReference type="PANTHER" id="PTHR36440:SF1">
    <property type="entry name" value="PUTATIVE (AFU_ORTHOLOGUE AFUA_8G07350)-RELATED"/>
    <property type="match status" value="1"/>
</dbReference>